<evidence type="ECO:0000313" key="3">
    <source>
        <dbReference type="Proteomes" id="UP000256964"/>
    </source>
</evidence>
<sequence>MLAPPRARTGPGTSRAAYPPNRSGSTGRRVRSSHAPRSGSWRYTTSTLLLASGPTAKCASTRLRRGCRRSAGYPGQALVSGTHARYGIGGHACPRRIESPLEPSHPPPHAGRPLITGVRLRNSNTRSLGTWVTASKHAGSSGVPWLLGGAAMNTPRPPDQDAPGPSAEGFLGRQLSKCVSEWRSRVATNQKLSSA</sequence>
<name>A0A371D3V7_9APHY</name>
<organism evidence="2 3">
    <name type="scientific">Lentinus brumalis</name>
    <dbReference type="NCBI Taxonomy" id="2498619"/>
    <lineage>
        <taxon>Eukaryota</taxon>
        <taxon>Fungi</taxon>
        <taxon>Dikarya</taxon>
        <taxon>Basidiomycota</taxon>
        <taxon>Agaricomycotina</taxon>
        <taxon>Agaricomycetes</taxon>
        <taxon>Polyporales</taxon>
        <taxon>Polyporaceae</taxon>
        <taxon>Lentinus</taxon>
    </lineage>
</organism>
<feature type="region of interest" description="Disordered" evidence="1">
    <location>
        <begin position="148"/>
        <end position="170"/>
    </location>
</feature>
<protein>
    <submittedName>
        <fullName evidence="2">Uncharacterized protein</fullName>
    </submittedName>
</protein>
<evidence type="ECO:0000256" key="1">
    <source>
        <dbReference type="SAM" id="MobiDB-lite"/>
    </source>
</evidence>
<dbReference type="Proteomes" id="UP000256964">
    <property type="component" value="Unassembled WGS sequence"/>
</dbReference>
<feature type="region of interest" description="Disordered" evidence="1">
    <location>
        <begin position="1"/>
        <end position="41"/>
    </location>
</feature>
<dbReference type="EMBL" id="KZ857420">
    <property type="protein sequence ID" value="RDX47220.1"/>
    <property type="molecule type" value="Genomic_DNA"/>
</dbReference>
<keyword evidence="3" id="KW-1185">Reference proteome</keyword>
<reference evidence="2 3" key="1">
    <citation type="journal article" date="2018" name="Biotechnol. Biofuels">
        <title>Integrative visual omics of the white-rot fungus Polyporus brumalis exposes the biotechnological potential of its oxidative enzymes for delignifying raw plant biomass.</title>
        <authorList>
            <person name="Miyauchi S."/>
            <person name="Rancon A."/>
            <person name="Drula E."/>
            <person name="Hage H."/>
            <person name="Chaduli D."/>
            <person name="Favel A."/>
            <person name="Grisel S."/>
            <person name="Henrissat B."/>
            <person name="Herpoel-Gimbert I."/>
            <person name="Ruiz-Duenas F.J."/>
            <person name="Chevret D."/>
            <person name="Hainaut M."/>
            <person name="Lin J."/>
            <person name="Wang M."/>
            <person name="Pangilinan J."/>
            <person name="Lipzen A."/>
            <person name="Lesage-Meessen L."/>
            <person name="Navarro D."/>
            <person name="Riley R."/>
            <person name="Grigoriev I.V."/>
            <person name="Zhou S."/>
            <person name="Raouche S."/>
            <person name="Rosso M.N."/>
        </authorList>
    </citation>
    <scope>NUCLEOTIDE SEQUENCE [LARGE SCALE GENOMIC DNA]</scope>
    <source>
        <strain evidence="2 3">BRFM 1820</strain>
    </source>
</reference>
<gene>
    <name evidence="2" type="ORF">OH76DRAFT_784209</name>
</gene>
<dbReference type="AlphaFoldDB" id="A0A371D3V7"/>
<proteinExistence type="predicted"/>
<accession>A0A371D3V7</accession>
<evidence type="ECO:0000313" key="2">
    <source>
        <dbReference type="EMBL" id="RDX47220.1"/>
    </source>
</evidence>